<dbReference type="NCBIfam" id="NF037959">
    <property type="entry name" value="MFS_SpdSyn"/>
    <property type="match status" value="1"/>
</dbReference>
<sequence>MRVVYTITIFVSALLLFLLQPMFARMILPLLGGTPAVWNTAMVFYQSMLLVGYAYAHLTIRWLGARRQAMVHLVVMVLPLVTLPIAVPAGWLPPTEANPAFWVLALLAAAVGLPYFVVSTSSPLLQAWFATAGPRVGSPYTLYAASNLGSMLALLSYPVLLEPYVRLDQQSLLWSIGYGVLVLLALACALVLWRLPVVVPPSGDLAAPSVEQGPTWRQRGRWVLLASVPSSLLLSLTTYVTTDLAAIPLLWVWPLALYLLTFTLVFAARPPLPHWLMVRAMPILVLPLFVTIVAQATQPFGLLLALHLGVFFVVAMVCHGELAADRPAPRYLTEFYLLMSVGGALGGIFNALIAPTIFVTILEYPLALILAALLLPVMTDEATTSMIPRQQRLNDVAMPLGLGLLTSVLIIAGQRFGIVGSTGLMVMLGIPALIGFSFSRRPLRFGLGLLALLVAGALFNPGNGDQIYAQRTFFGVHRVLLEPGGGYHVLVHGNTKHGLQSLDPARQAEPLSYYTTSGPLGQIFAERQDRSDLRVGGVGMGTASMACYARPGQTWTFYEIDPEVIAIARDTDLFTFLSTCLPDALIVPGDARLSLQQTDRIYDLLVLDAYSSDAIPIHLITREALQLYRDRLADDGLLAFHISNRFFDLEPVLAKLADDAGMIAMIRHDLTVTPEQYASGHWPSSWAVLAASEADLGRLRDDPRWRRAVASPQTPLWTDDFASVLSVMK</sequence>
<feature type="transmembrane region" description="Helical" evidence="2">
    <location>
        <begin position="364"/>
        <end position="384"/>
    </location>
</feature>
<keyword evidence="2" id="KW-0812">Transmembrane</keyword>
<accession>A0A2H3KNL7</accession>
<evidence type="ECO:0000256" key="2">
    <source>
        <dbReference type="SAM" id="Phobius"/>
    </source>
</evidence>
<feature type="transmembrane region" description="Helical" evidence="2">
    <location>
        <begin position="396"/>
        <end position="412"/>
    </location>
</feature>
<feature type="transmembrane region" description="Helical" evidence="2">
    <location>
        <begin position="335"/>
        <end position="358"/>
    </location>
</feature>
<comment type="caution">
    <text evidence="3">The sequence shown here is derived from an EMBL/GenBank/DDBJ whole genome shotgun (WGS) entry which is preliminary data.</text>
</comment>
<feature type="transmembrane region" description="Helical" evidence="2">
    <location>
        <begin position="300"/>
        <end position="323"/>
    </location>
</feature>
<feature type="transmembrane region" description="Helical" evidence="2">
    <location>
        <begin position="445"/>
        <end position="462"/>
    </location>
</feature>
<dbReference type="Gene3D" id="3.40.50.150">
    <property type="entry name" value="Vaccinia Virus protein VP39"/>
    <property type="match status" value="1"/>
</dbReference>
<feature type="transmembrane region" description="Helical" evidence="2">
    <location>
        <begin position="222"/>
        <end position="240"/>
    </location>
</feature>
<dbReference type="GO" id="GO:0006596">
    <property type="term" value="P:polyamine biosynthetic process"/>
    <property type="evidence" value="ECO:0007669"/>
    <property type="project" value="UniProtKB-KW"/>
</dbReference>
<proteinExistence type="predicted"/>
<dbReference type="Proteomes" id="UP000220922">
    <property type="component" value="Unassembled WGS sequence"/>
</dbReference>
<feature type="transmembrane region" description="Helical" evidence="2">
    <location>
        <begin position="40"/>
        <end position="58"/>
    </location>
</feature>
<feature type="transmembrane region" description="Helical" evidence="2">
    <location>
        <begin position="246"/>
        <end position="268"/>
    </location>
</feature>
<keyword evidence="1" id="KW-0620">Polyamine biosynthesis</keyword>
<evidence type="ECO:0000313" key="4">
    <source>
        <dbReference type="Proteomes" id="UP000220922"/>
    </source>
</evidence>
<gene>
    <name evidence="3" type="ORF">A9Q02_00375</name>
</gene>
<evidence type="ECO:0008006" key="5">
    <source>
        <dbReference type="Google" id="ProtNLM"/>
    </source>
</evidence>
<protein>
    <recommendedName>
        <fullName evidence="5">Spermidine synthase</fullName>
    </recommendedName>
</protein>
<dbReference type="EMBL" id="LYXE01000063">
    <property type="protein sequence ID" value="PDV99712.1"/>
    <property type="molecule type" value="Genomic_DNA"/>
</dbReference>
<dbReference type="AlphaFoldDB" id="A0A2H3KNL7"/>
<keyword evidence="2" id="KW-1133">Transmembrane helix</keyword>
<dbReference type="RefSeq" id="WP_097651478.1">
    <property type="nucleotide sequence ID" value="NZ_LYXE01000063.1"/>
</dbReference>
<reference evidence="3 4" key="1">
    <citation type="submission" date="2016-05" db="EMBL/GenBank/DDBJ databases">
        <authorList>
            <person name="Lavstsen T."/>
            <person name="Jespersen J.S."/>
        </authorList>
    </citation>
    <scope>NUCLEOTIDE SEQUENCE [LARGE SCALE GENOMIC DNA]</scope>
    <source>
        <strain evidence="3 4">B7-9</strain>
    </source>
</reference>
<name>A0A2H3KNL7_9CHLR</name>
<feature type="transmembrane region" description="Helical" evidence="2">
    <location>
        <begin position="418"/>
        <end position="438"/>
    </location>
</feature>
<keyword evidence="2" id="KW-0472">Membrane</keyword>
<dbReference type="PANTHER" id="PTHR43317">
    <property type="entry name" value="THERMOSPERMINE SYNTHASE ACAULIS5"/>
    <property type="match status" value="1"/>
</dbReference>
<feature type="transmembrane region" description="Helical" evidence="2">
    <location>
        <begin position="99"/>
        <end position="119"/>
    </location>
</feature>
<evidence type="ECO:0000256" key="1">
    <source>
        <dbReference type="ARBA" id="ARBA00023115"/>
    </source>
</evidence>
<feature type="transmembrane region" description="Helical" evidence="2">
    <location>
        <begin position="275"/>
        <end position="294"/>
    </location>
</feature>
<dbReference type="PANTHER" id="PTHR43317:SF1">
    <property type="entry name" value="THERMOSPERMINE SYNTHASE ACAULIS5"/>
    <property type="match status" value="1"/>
</dbReference>
<keyword evidence="4" id="KW-1185">Reference proteome</keyword>
<evidence type="ECO:0000313" key="3">
    <source>
        <dbReference type="EMBL" id="PDV99712.1"/>
    </source>
</evidence>
<feature type="transmembrane region" description="Helical" evidence="2">
    <location>
        <begin position="140"/>
        <end position="160"/>
    </location>
</feature>
<dbReference type="OrthoDB" id="8221452at2"/>
<feature type="transmembrane region" description="Helical" evidence="2">
    <location>
        <begin position="172"/>
        <end position="193"/>
    </location>
</feature>
<feature type="transmembrane region" description="Helical" evidence="2">
    <location>
        <begin position="70"/>
        <end position="93"/>
    </location>
</feature>
<dbReference type="InterPro" id="IPR029063">
    <property type="entry name" value="SAM-dependent_MTases_sf"/>
</dbReference>
<organism evidence="3 4">
    <name type="scientific">Candidatus Chloroploca asiatica</name>
    <dbReference type="NCBI Taxonomy" id="1506545"/>
    <lineage>
        <taxon>Bacteria</taxon>
        <taxon>Bacillati</taxon>
        <taxon>Chloroflexota</taxon>
        <taxon>Chloroflexia</taxon>
        <taxon>Chloroflexales</taxon>
        <taxon>Chloroflexineae</taxon>
        <taxon>Oscillochloridaceae</taxon>
        <taxon>Candidatus Chloroploca</taxon>
    </lineage>
</organism>
<dbReference type="SUPFAM" id="SSF53335">
    <property type="entry name" value="S-adenosyl-L-methionine-dependent methyltransferases"/>
    <property type="match status" value="1"/>
</dbReference>